<dbReference type="NCBIfam" id="TIGR00121">
    <property type="entry name" value="birA_ligase"/>
    <property type="match status" value="1"/>
</dbReference>
<dbReference type="PANTHER" id="PTHR12835:SF5">
    <property type="entry name" value="BIOTIN--PROTEIN LIGASE"/>
    <property type="match status" value="1"/>
</dbReference>
<dbReference type="EC" id="6.3.4.15" evidence="3"/>
<reference evidence="3 4" key="1">
    <citation type="submission" date="2023-01" db="EMBL/GenBank/DDBJ databases">
        <title>Description of Helicobacter ibis sp. nov. isolated from faecal droppings of black-faced ibis (Theristicus melanopis).</title>
        <authorList>
            <person name="Lopez-Cantillo M."/>
            <person name="Vidal-Veuthey B."/>
            <person name="Mella A."/>
            <person name="De La Haba R."/>
            <person name="Collado L."/>
        </authorList>
    </citation>
    <scope>NUCLEOTIDE SEQUENCE [LARGE SCALE GENOMIC DNA]</scope>
    <source>
        <strain evidence="3 4">A82</strain>
    </source>
</reference>
<organism evidence="3 4">
    <name type="scientific">Helicobacter ibis</name>
    <dbReference type="NCBI Taxonomy" id="2962633"/>
    <lineage>
        <taxon>Bacteria</taxon>
        <taxon>Pseudomonadati</taxon>
        <taxon>Campylobacterota</taxon>
        <taxon>Epsilonproteobacteria</taxon>
        <taxon>Campylobacterales</taxon>
        <taxon>Helicobacteraceae</taxon>
        <taxon>Helicobacter</taxon>
    </lineage>
</organism>
<accession>A0ABT4VD33</accession>
<dbReference type="PANTHER" id="PTHR12835">
    <property type="entry name" value="BIOTIN PROTEIN LIGASE"/>
    <property type="match status" value="1"/>
</dbReference>
<sequence length="215" mass="24545">MKILYFDSLPSTHLYLSNKLKNKELSAPVMIVTKNQPSGIGSRGNSWIEVKEGLYFSFAITLECMPSDLRLESSAIFYGFIFKELLKSYGSKVWLKYPNDLYLNDKKMGGILCSAFDDMLLVGIGLNIELDSKCDKFAKLDIRIDNKSLLDEYILQINSFTWKQIFSKYKLEFSNNLSYSFHCGDLLVSMRNATLCDDGALLIDGKKVYNLRSLE</sequence>
<feature type="domain" description="BPL/LPL catalytic" evidence="2">
    <location>
        <begin position="1"/>
        <end position="181"/>
    </location>
</feature>
<protein>
    <submittedName>
        <fullName evidence="3">Biotin--[acetyl-CoA-carboxylase] ligase</fullName>
        <ecNumber evidence="3">6.3.4.15</ecNumber>
    </submittedName>
</protein>
<dbReference type="PROSITE" id="PS51733">
    <property type="entry name" value="BPL_LPL_CATALYTIC"/>
    <property type="match status" value="1"/>
</dbReference>
<comment type="caution">
    <text evidence="3">The sequence shown here is derived from an EMBL/GenBank/DDBJ whole genome shotgun (WGS) entry which is preliminary data.</text>
</comment>
<dbReference type="GO" id="GO:0004077">
    <property type="term" value="F:biotin--[biotin carboxyl-carrier protein] ligase activity"/>
    <property type="evidence" value="ECO:0007669"/>
    <property type="project" value="UniProtKB-EC"/>
</dbReference>
<evidence type="ECO:0000313" key="3">
    <source>
        <dbReference type="EMBL" id="MDA3968610.1"/>
    </source>
</evidence>
<proteinExistence type="predicted"/>
<dbReference type="NCBIfam" id="NF006294">
    <property type="entry name" value="PRK08477.1"/>
    <property type="match status" value="1"/>
</dbReference>
<dbReference type="InterPro" id="IPR045864">
    <property type="entry name" value="aa-tRNA-synth_II/BPL/LPL"/>
</dbReference>
<gene>
    <name evidence="3" type="ORF">PF021_02850</name>
</gene>
<dbReference type="Pfam" id="PF03099">
    <property type="entry name" value="BPL_LplA_LipB"/>
    <property type="match status" value="1"/>
</dbReference>
<dbReference type="Proteomes" id="UP001210261">
    <property type="component" value="Unassembled WGS sequence"/>
</dbReference>
<evidence type="ECO:0000256" key="1">
    <source>
        <dbReference type="ARBA" id="ARBA00022598"/>
    </source>
</evidence>
<keyword evidence="4" id="KW-1185">Reference proteome</keyword>
<evidence type="ECO:0000313" key="4">
    <source>
        <dbReference type="Proteomes" id="UP001210261"/>
    </source>
</evidence>
<dbReference type="EMBL" id="JAQHXR010000001">
    <property type="protein sequence ID" value="MDA3968610.1"/>
    <property type="molecule type" value="Genomic_DNA"/>
</dbReference>
<keyword evidence="1 3" id="KW-0436">Ligase</keyword>
<dbReference type="SUPFAM" id="SSF55681">
    <property type="entry name" value="Class II aaRS and biotin synthetases"/>
    <property type="match status" value="1"/>
</dbReference>
<evidence type="ECO:0000259" key="2">
    <source>
        <dbReference type="PROSITE" id="PS51733"/>
    </source>
</evidence>
<dbReference type="Gene3D" id="3.30.930.10">
    <property type="entry name" value="Bira Bifunctional Protein, Domain 2"/>
    <property type="match status" value="1"/>
</dbReference>
<dbReference type="RefSeq" id="WP_271020893.1">
    <property type="nucleotide sequence ID" value="NZ_JAQHXR010000001.1"/>
</dbReference>
<dbReference type="InterPro" id="IPR004143">
    <property type="entry name" value="BPL_LPL_catalytic"/>
</dbReference>
<name>A0ABT4VD33_9HELI</name>
<dbReference type="InterPro" id="IPR004408">
    <property type="entry name" value="Biotin_CoA_COase_ligase"/>
</dbReference>